<evidence type="ECO:0000313" key="3">
    <source>
        <dbReference type="Proteomes" id="UP000679247"/>
    </source>
</evidence>
<dbReference type="SMART" id="SM01022">
    <property type="entry name" value="ASCH"/>
    <property type="match status" value="1"/>
</dbReference>
<sequence length="146" mass="16740">MKKTDVFWNEYCSLHQLENVTYKDAFQFGAEPDCLADLVVEGKKTATTSGHVFYELENEPLPQAGEYSIVLNSSDEPVAIIKIDSVEVLPMDEVSEEFALAEGEGDYGFWWEAHENFFKNELKTYNLEFTPNMVVVCERFTKVFSK</sequence>
<reference evidence="2 3" key="1">
    <citation type="submission" date="2021-03" db="EMBL/GenBank/DDBJ databases">
        <title>The first data on the complete genome of the tetrodotoxin-producing bacterium.</title>
        <authorList>
            <person name="Melnikova D.I."/>
            <person name="Nijland R."/>
            <person name="Magarlamov T.Y."/>
        </authorList>
    </citation>
    <scope>NUCLEOTIDE SEQUENCE [LARGE SCALE GENOMIC DNA]</scope>
    <source>
        <strain evidence="2 3">1839</strain>
    </source>
</reference>
<proteinExistence type="predicted"/>
<dbReference type="EMBL" id="CP071709">
    <property type="protein sequence ID" value="QVY63488.1"/>
    <property type="molecule type" value="Genomic_DNA"/>
</dbReference>
<dbReference type="InterPro" id="IPR007374">
    <property type="entry name" value="ASCH_domain"/>
</dbReference>
<protein>
    <submittedName>
        <fullName evidence="2">ASCH domain-containing protein</fullName>
    </submittedName>
</protein>
<dbReference type="Gene3D" id="3.10.400.10">
    <property type="entry name" value="Sulfate adenylyltransferase"/>
    <property type="match status" value="1"/>
</dbReference>
<dbReference type="Pfam" id="PF04266">
    <property type="entry name" value="ASCH"/>
    <property type="match status" value="1"/>
</dbReference>
<dbReference type="InterPro" id="IPR015947">
    <property type="entry name" value="PUA-like_sf"/>
</dbReference>
<dbReference type="RefSeq" id="WP_214478627.1">
    <property type="nucleotide sequence ID" value="NZ_CP071709.1"/>
</dbReference>
<dbReference type="PIRSF" id="PIRSF021320">
    <property type="entry name" value="DUF984"/>
    <property type="match status" value="1"/>
</dbReference>
<organism evidence="2 3">
    <name type="scientific">Cytobacillus gottheilii</name>
    <dbReference type="NCBI Taxonomy" id="859144"/>
    <lineage>
        <taxon>Bacteria</taxon>
        <taxon>Bacillati</taxon>
        <taxon>Bacillota</taxon>
        <taxon>Bacilli</taxon>
        <taxon>Bacillales</taxon>
        <taxon>Bacillaceae</taxon>
        <taxon>Cytobacillus</taxon>
    </lineage>
</organism>
<feature type="domain" description="ASCH" evidence="1">
    <location>
        <begin position="26"/>
        <end position="144"/>
    </location>
</feature>
<dbReference type="PANTHER" id="PTHR39203">
    <property type="entry name" value="CYTOPLASMIC PROTEIN-RELATED"/>
    <property type="match status" value="1"/>
</dbReference>
<name>A0ABX8FHN3_9BACI</name>
<gene>
    <name evidence="2" type="ORF">J1899_10755</name>
</gene>
<evidence type="ECO:0000259" key="1">
    <source>
        <dbReference type="SMART" id="SM01022"/>
    </source>
</evidence>
<accession>A0ABX8FHN3</accession>
<evidence type="ECO:0000313" key="2">
    <source>
        <dbReference type="EMBL" id="QVY63488.1"/>
    </source>
</evidence>
<dbReference type="Proteomes" id="UP000679247">
    <property type="component" value="Chromosome"/>
</dbReference>
<keyword evidence="3" id="KW-1185">Reference proteome</keyword>
<dbReference type="SUPFAM" id="SSF88697">
    <property type="entry name" value="PUA domain-like"/>
    <property type="match status" value="1"/>
</dbReference>
<dbReference type="InterPro" id="IPR009326">
    <property type="entry name" value="DUF984"/>
</dbReference>
<dbReference type="CDD" id="cd06553">
    <property type="entry name" value="ASCH_Ef3133_like"/>
    <property type="match status" value="1"/>
</dbReference>
<dbReference type="PANTHER" id="PTHR39203:SF1">
    <property type="entry name" value="CYTOPLASMIC PROTEIN"/>
    <property type="match status" value="1"/>
</dbReference>